<dbReference type="GO" id="GO:0003968">
    <property type="term" value="F:RNA-directed RNA polymerase activity"/>
    <property type="evidence" value="ECO:0007669"/>
    <property type="project" value="UniProtKB-KW"/>
</dbReference>
<dbReference type="PROSITE" id="PS50507">
    <property type="entry name" value="RDRP_SSRNA_POS"/>
    <property type="match status" value="1"/>
</dbReference>
<dbReference type="GO" id="GO:0039694">
    <property type="term" value="P:viral RNA genome replication"/>
    <property type="evidence" value="ECO:0007669"/>
    <property type="project" value="InterPro"/>
</dbReference>
<sequence length="543" mass="62887">MTFESSDPTLLDIATVEESPSVDDSLLVPSNRTRGASYDVLEQDFKSQNLSEIARYGGYSTYSGASNTDPWVRNALKTFSRDRYEEIYGFTRRPEGTLGMYRSLEKFSGNSGSFNSLNRVQRRAMIKAISRAKKAFKLPWKQEPLDWHEIGQYLRRDTSAGVTFMGSRKGDVMEEIYHEARWLGHRMKQDGTQRFDPSKMRFPPCLAGQRGGMSEATDPKTRLVWVYPAEMLVVEGQYAPRMYHAFMADPHSPMLNGKSSQRLYTEWTCGLREGEKLYGLDFSSFDTKVPSWLIRVAFDILRQNIDFSVWNGSKVSKRDAQKWRNVWDGMVWYFINTPMLMPDGRMFRKHRGVPSGSWFTQMIDSVVNYILICYLTDCQDCEIRNLRVLGDDSAFRTGDKFDLETAQIDANVVEMVLKPEKCEISVDPNEFKLLGTTYRDGRPHRETVEWFKLALYPESSVRSVEVSLSRLVGLWIGGAMWDREFSLFMEYFQTCFECPSEGWFSKDQRRWLEVVYGSGKSPRGWTTKRSLFWRSIFFSLGHS</sequence>
<keyword evidence="4" id="KW-0693">Viral RNA replication</keyword>
<dbReference type="GO" id="GO:0006351">
    <property type="term" value="P:DNA-templated transcription"/>
    <property type="evidence" value="ECO:0007669"/>
    <property type="project" value="InterPro"/>
</dbReference>
<accession>A0A8E3YWE6</accession>
<evidence type="ECO:0000256" key="1">
    <source>
        <dbReference type="ARBA" id="ARBA00022484"/>
    </source>
</evidence>
<dbReference type="InterPro" id="IPR043502">
    <property type="entry name" value="DNA/RNA_pol_sf"/>
</dbReference>
<feature type="domain" description="RdRp catalytic" evidence="5">
    <location>
        <begin position="275"/>
        <end position="405"/>
    </location>
</feature>
<evidence type="ECO:0000313" key="6">
    <source>
        <dbReference type="EMBL" id="QKK35392.1"/>
    </source>
</evidence>
<keyword evidence="1 6" id="KW-0696">RNA-directed RNA polymerase</keyword>
<evidence type="ECO:0000259" key="5">
    <source>
        <dbReference type="PROSITE" id="PS50507"/>
    </source>
</evidence>
<evidence type="ECO:0000256" key="3">
    <source>
        <dbReference type="ARBA" id="ARBA00022695"/>
    </source>
</evidence>
<dbReference type="Pfam" id="PF00680">
    <property type="entry name" value="RdRP_1"/>
    <property type="match status" value="1"/>
</dbReference>
<dbReference type="EMBL" id="MN617786">
    <property type="protein sequence ID" value="QKK35392.1"/>
    <property type="molecule type" value="Genomic_RNA"/>
</dbReference>
<name>A0A8E3YWE6_9VIRU</name>
<dbReference type="SUPFAM" id="SSF56672">
    <property type="entry name" value="DNA/RNA polymerases"/>
    <property type="match status" value="1"/>
</dbReference>
<reference evidence="6" key="1">
    <citation type="submission" date="2019-10" db="EMBL/GenBank/DDBJ databases">
        <title>The miscellaneous mycovirome associated to the plant pathogenic fungus Erysiphe necator.</title>
        <authorList>
            <person name="Rodriguez-Romero J."/>
            <person name="Chiapello M."/>
            <person name="Cordoba L."/>
            <person name="Turina M."/>
            <person name="Ayllon M.A."/>
        </authorList>
    </citation>
    <scope>NUCLEOTIDE SEQUENCE</scope>
    <source>
        <strain evidence="6">PMS11_DN33199</strain>
    </source>
</reference>
<proteinExistence type="predicted"/>
<keyword evidence="3" id="KW-0548">Nucleotidyltransferase</keyword>
<dbReference type="GO" id="GO:0003723">
    <property type="term" value="F:RNA binding"/>
    <property type="evidence" value="ECO:0007669"/>
    <property type="project" value="InterPro"/>
</dbReference>
<dbReference type="InterPro" id="IPR001205">
    <property type="entry name" value="RNA-dir_pol_C"/>
</dbReference>
<evidence type="ECO:0000256" key="2">
    <source>
        <dbReference type="ARBA" id="ARBA00022679"/>
    </source>
</evidence>
<keyword evidence="2" id="KW-0808">Transferase</keyword>
<protein>
    <submittedName>
        <fullName evidence="6">RNA-dependent RNA polymerase</fullName>
    </submittedName>
</protein>
<dbReference type="InterPro" id="IPR007094">
    <property type="entry name" value="RNA-dir_pol_PSvirus"/>
</dbReference>
<organism evidence="6">
    <name type="scientific">Erysiphe necator associated gammapartitivirus 1</name>
    <dbReference type="NCBI Taxonomy" id="2742540"/>
    <lineage>
        <taxon>Viruses</taxon>
        <taxon>Riboviria</taxon>
        <taxon>Orthornavirae</taxon>
        <taxon>Pisuviricota</taxon>
        <taxon>Duplopiviricetes</taxon>
        <taxon>Durnavirales</taxon>
        <taxon>Partitiviridae</taxon>
        <taxon>Gammapartitivirus</taxon>
    </lineage>
</organism>
<evidence type="ECO:0000256" key="4">
    <source>
        <dbReference type="ARBA" id="ARBA00022953"/>
    </source>
</evidence>